<dbReference type="Pfam" id="PF18758">
    <property type="entry name" value="KDZ"/>
    <property type="match status" value="1"/>
</dbReference>
<protein>
    <submittedName>
        <fullName evidence="1">Uncharacterized protein</fullName>
    </submittedName>
</protein>
<dbReference type="InterPro" id="IPR040521">
    <property type="entry name" value="KDZ"/>
</dbReference>
<dbReference type="EMBL" id="GL883127">
    <property type="protein sequence ID" value="EGG02901.1"/>
    <property type="molecule type" value="Genomic_DNA"/>
</dbReference>
<dbReference type="GeneID" id="18935589"/>
<evidence type="ECO:0000313" key="2">
    <source>
        <dbReference type="Proteomes" id="UP000001072"/>
    </source>
</evidence>
<dbReference type="InParanoid" id="F4RX47"/>
<dbReference type="RefSeq" id="XP_007413694.1">
    <property type="nucleotide sequence ID" value="XM_007413632.1"/>
</dbReference>
<name>F4RX47_MELLP</name>
<organism evidence="2">
    <name type="scientific">Melampsora larici-populina (strain 98AG31 / pathotype 3-4-7)</name>
    <name type="common">Poplar leaf rust fungus</name>
    <dbReference type="NCBI Taxonomy" id="747676"/>
    <lineage>
        <taxon>Eukaryota</taxon>
        <taxon>Fungi</taxon>
        <taxon>Dikarya</taxon>
        <taxon>Basidiomycota</taxon>
        <taxon>Pucciniomycotina</taxon>
        <taxon>Pucciniomycetes</taxon>
        <taxon>Pucciniales</taxon>
        <taxon>Melampsoraceae</taxon>
        <taxon>Melampsora</taxon>
    </lineage>
</organism>
<proteinExistence type="predicted"/>
<accession>F4RX47</accession>
<dbReference type="Proteomes" id="UP000001072">
    <property type="component" value="Unassembled WGS sequence"/>
</dbReference>
<dbReference type="PANTHER" id="PTHR33096">
    <property type="entry name" value="CXC2 DOMAIN-CONTAINING PROTEIN"/>
    <property type="match status" value="1"/>
</dbReference>
<dbReference type="PANTHER" id="PTHR33096:SF1">
    <property type="entry name" value="CXC1-LIKE CYSTEINE CLUSTER ASSOCIATED WITH KDZ TRANSPOSASES DOMAIN-CONTAINING PROTEIN"/>
    <property type="match status" value="1"/>
</dbReference>
<keyword evidence="2" id="KW-1185">Reference proteome</keyword>
<dbReference type="HOGENOM" id="CLU_2334035_0_0_1"/>
<dbReference type="OrthoDB" id="2506007at2759"/>
<dbReference type="KEGG" id="mlr:MELLADRAFT_90500"/>
<dbReference type="VEuPathDB" id="FungiDB:MELLADRAFT_90500"/>
<reference evidence="2" key="1">
    <citation type="journal article" date="2011" name="Proc. Natl. Acad. Sci. U.S.A.">
        <title>Obligate biotrophy features unraveled by the genomic analysis of rust fungi.</title>
        <authorList>
            <person name="Duplessis S."/>
            <person name="Cuomo C.A."/>
            <person name="Lin Y.-C."/>
            <person name="Aerts A."/>
            <person name="Tisserant E."/>
            <person name="Veneault-Fourrey C."/>
            <person name="Joly D.L."/>
            <person name="Hacquard S."/>
            <person name="Amselem J."/>
            <person name="Cantarel B.L."/>
            <person name="Chiu R."/>
            <person name="Coutinho P.M."/>
            <person name="Feau N."/>
            <person name="Field M."/>
            <person name="Frey P."/>
            <person name="Gelhaye E."/>
            <person name="Goldberg J."/>
            <person name="Grabherr M.G."/>
            <person name="Kodira C.D."/>
            <person name="Kohler A."/>
            <person name="Kuees U."/>
            <person name="Lindquist E.A."/>
            <person name="Lucas S.M."/>
            <person name="Mago R."/>
            <person name="Mauceli E."/>
            <person name="Morin E."/>
            <person name="Murat C."/>
            <person name="Pangilinan J.L."/>
            <person name="Park R."/>
            <person name="Pearson M."/>
            <person name="Quesneville H."/>
            <person name="Rouhier N."/>
            <person name="Sakthikumar S."/>
            <person name="Salamov A.A."/>
            <person name="Schmutz J."/>
            <person name="Selles B."/>
            <person name="Shapiro H."/>
            <person name="Tanguay P."/>
            <person name="Tuskan G.A."/>
            <person name="Henrissat B."/>
            <person name="Van de Peer Y."/>
            <person name="Rouze P."/>
            <person name="Ellis J.G."/>
            <person name="Dodds P.N."/>
            <person name="Schein J.E."/>
            <person name="Zhong S."/>
            <person name="Hamelin R.C."/>
            <person name="Grigoriev I.V."/>
            <person name="Szabo L.J."/>
            <person name="Martin F."/>
        </authorList>
    </citation>
    <scope>NUCLEOTIDE SEQUENCE [LARGE SCALE GENOMIC DNA]</scope>
    <source>
        <strain evidence="2">98AG31 / pathotype 3-4-7</strain>
    </source>
</reference>
<gene>
    <name evidence="1" type="ORF">MELLADRAFT_90500</name>
</gene>
<evidence type="ECO:0000313" key="1">
    <source>
        <dbReference type="EMBL" id="EGG02901.1"/>
    </source>
</evidence>
<sequence>MHTAANDTRTASTWRGCDNTGLLGMVCRHDHALAFINIEKSGEKAHFAHTMVDWLLDRAKEPDDERPRKCAFLYDIGCNLEKGIKKVSLRIMTIHDTS</sequence>
<dbReference type="AlphaFoldDB" id="F4RX47"/>